<organism evidence="1 2">
    <name type="scientific">Funneliformis caledonium</name>
    <dbReference type="NCBI Taxonomy" id="1117310"/>
    <lineage>
        <taxon>Eukaryota</taxon>
        <taxon>Fungi</taxon>
        <taxon>Fungi incertae sedis</taxon>
        <taxon>Mucoromycota</taxon>
        <taxon>Glomeromycotina</taxon>
        <taxon>Glomeromycetes</taxon>
        <taxon>Glomerales</taxon>
        <taxon>Glomeraceae</taxon>
        <taxon>Funneliformis</taxon>
    </lineage>
</organism>
<proteinExistence type="predicted"/>
<evidence type="ECO:0000313" key="1">
    <source>
        <dbReference type="EMBL" id="CAG8480263.1"/>
    </source>
</evidence>
<dbReference type="Proteomes" id="UP000789570">
    <property type="component" value="Unassembled WGS sequence"/>
</dbReference>
<accession>A0A9N8WD52</accession>
<keyword evidence="2" id="KW-1185">Reference proteome</keyword>
<dbReference type="OrthoDB" id="10261027at2759"/>
<gene>
    <name evidence="1" type="ORF">FCALED_LOCUS2672</name>
</gene>
<protein>
    <submittedName>
        <fullName evidence="1">6262_t:CDS:1</fullName>
    </submittedName>
</protein>
<dbReference type="SUPFAM" id="SSF56112">
    <property type="entry name" value="Protein kinase-like (PK-like)"/>
    <property type="match status" value="1"/>
</dbReference>
<dbReference type="AlphaFoldDB" id="A0A9N8WD52"/>
<dbReference type="EMBL" id="CAJVPQ010000424">
    <property type="protein sequence ID" value="CAG8480263.1"/>
    <property type="molecule type" value="Genomic_DNA"/>
</dbReference>
<comment type="caution">
    <text evidence="1">The sequence shown here is derived from an EMBL/GenBank/DDBJ whole genome shotgun (WGS) entry which is preliminary data.</text>
</comment>
<dbReference type="InterPro" id="IPR011009">
    <property type="entry name" value="Kinase-like_dom_sf"/>
</dbReference>
<evidence type="ECO:0000313" key="2">
    <source>
        <dbReference type="Proteomes" id="UP000789570"/>
    </source>
</evidence>
<name>A0A9N8WD52_9GLOM</name>
<dbReference type="Gene3D" id="1.10.510.10">
    <property type="entry name" value="Transferase(Phosphotransferase) domain 1"/>
    <property type="match status" value="1"/>
</dbReference>
<sequence>MSDVYSIGILLWQISSGYRPFYGLEYDVSLSLNIIECWKNEPNERPNIQKVVSSLEAIISLKQSNTRIDNINENKCYSNESKLSKGTSNYDSNINKLDITNKQEYVQSDDGNVTDVKRIGFRSNQY</sequence>
<reference evidence="1" key="1">
    <citation type="submission" date="2021-06" db="EMBL/GenBank/DDBJ databases">
        <authorList>
            <person name="Kallberg Y."/>
            <person name="Tangrot J."/>
            <person name="Rosling A."/>
        </authorList>
    </citation>
    <scope>NUCLEOTIDE SEQUENCE</scope>
    <source>
        <strain evidence="1">UK204</strain>
    </source>
</reference>